<proteinExistence type="predicted"/>
<dbReference type="EMBL" id="AHFL01000104">
    <property type="protein sequence ID" value="EOO56599.1"/>
    <property type="molecule type" value="Genomic_DNA"/>
</dbReference>
<dbReference type="Proteomes" id="UP000014023">
    <property type="component" value="Unassembled WGS sequence"/>
</dbReference>
<feature type="transmembrane region" description="Helical" evidence="1">
    <location>
        <begin position="36"/>
        <end position="62"/>
    </location>
</feature>
<name>A0A9W5V5E4_BACCE</name>
<reference evidence="2 3" key="1">
    <citation type="submission" date="2012-12" db="EMBL/GenBank/DDBJ databases">
        <title>The Genome Sequence of Bacillus cereus VD196.</title>
        <authorList>
            <consortium name="The Broad Institute Genome Sequencing Platform"/>
            <consortium name="The Broad Institute Genome Sequencing Center for Infectious Disease"/>
            <person name="Feldgarden M."/>
            <person name="Van der Auwera G.A."/>
            <person name="Mahillon J."/>
            <person name="Duprez V."/>
            <person name="Timmery S."/>
            <person name="Mattelet C."/>
            <person name="Dierick K."/>
            <person name="Sun M."/>
            <person name="Yu Z."/>
            <person name="Zhu L."/>
            <person name="Hu X."/>
            <person name="Shank E.B."/>
            <person name="Swiecicka I."/>
            <person name="Hansen B.M."/>
            <person name="Andrup L."/>
            <person name="Walker B."/>
            <person name="Young S.K."/>
            <person name="Zeng Q."/>
            <person name="Gargeya S."/>
            <person name="Fitzgerald M."/>
            <person name="Haas B."/>
            <person name="Abouelleil A."/>
            <person name="Alvarado L."/>
            <person name="Arachchi H.M."/>
            <person name="Berlin A.M."/>
            <person name="Chapman S.B."/>
            <person name="Dewar J."/>
            <person name="Goldberg J."/>
            <person name="Griggs A."/>
            <person name="Gujja S."/>
            <person name="Hansen M."/>
            <person name="Howarth C."/>
            <person name="Imamovic A."/>
            <person name="Larimer J."/>
            <person name="McCowan C."/>
            <person name="Murphy C."/>
            <person name="Neiman D."/>
            <person name="Pearson M."/>
            <person name="Priest M."/>
            <person name="Roberts A."/>
            <person name="Saif S."/>
            <person name="Shea T."/>
            <person name="Sisk P."/>
            <person name="Sykes S."/>
            <person name="Wortman J."/>
            <person name="Nusbaum C."/>
            <person name="Birren B."/>
        </authorList>
    </citation>
    <scope>NUCLEOTIDE SEQUENCE [LARGE SCALE GENOMIC DNA]</scope>
    <source>
        <strain evidence="2 3">VD196</strain>
    </source>
</reference>
<keyword evidence="1" id="KW-0812">Transmembrane</keyword>
<accession>A0A9W5V5E4</accession>
<evidence type="ECO:0000256" key="1">
    <source>
        <dbReference type="SAM" id="Phobius"/>
    </source>
</evidence>
<keyword evidence="1" id="KW-1133">Transmembrane helix</keyword>
<evidence type="ECO:0000313" key="3">
    <source>
        <dbReference type="Proteomes" id="UP000014023"/>
    </source>
</evidence>
<comment type="caution">
    <text evidence="2">The sequence shown here is derived from an EMBL/GenBank/DDBJ whole genome shotgun (WGS) entry which is preliminary data.</text>
</comment>
<keyword evidence="1" id="KW-0472">Membrane</keyword>
<gene>
    <name evidence="2" type="ORF">IKE_06465</name>
</gene>
<organism evidence="2 3">
    <name type="scientific">Bacillus cereus VD196</name>
    <dbReference type="NCBI Taxonomy" id="1053243"/>
    <lineage>
        <taxon>Bacteria</taxon>
        <taxon>Bacillati</taxon>
        <taxon>Bacillota</taxon>
        <taxon>Bacilli</taxon>
        <taxon>Bacillales</taxon>
        <taxon>Bacillaceae</taxon>
        <taxon>Bacillus</taxon>
        <taxon>Bacillus cereus group</taxon>
    </lineage>
</organism>
<feature type="transmembrane region" description="Helical" evidence="1">
    <location>
        <begin position="7"/>
        <end position="30"/>
    </location>
</feature>
<protein>
    <submittedName>
        <fullName evidence="2">Uncharacterized protein</fullName>
    </submittedName>
</protein>
<evidence type="ECO:0000313" key="2">
    <source>
        <dbReference type="EMBL" id="EOO56599.1"/>
    </source>
</evidence>
<sequence>MSKKIIFSFIGYFVLFPYTYLISSFLWRYFIRKTELWIVITDCLSILGIYYILISLAFVIYIKQGKT</sequence>
<dbReference type="AlphaFoldDB" id="A0A9W5V5E4"/>